<dbReference type="SUPFAM" id="SSF53335">
    <property type="entry name" value="S-adenosyl-L-methionine-dependent methyltransferases"/>
    <property type="match status" value="1"/>
</dbReference>
<evidence type="ECO:0000313" key="1">
    <source>
        <dbReference type="EMBL" id="SDH57156.1"/>
    </source>
</evidence>
<organism evidence="1 2">
    <name type="scientific">Phytopseudomonas flavescens</name>
    <dbReference type="NCBI Taxonomy" id="29435"/>
    <lineage>
        <taxon>Bacteria</taxon>
        <taxon>Pseudomonadati</taxon>
        <taxon>Pseudomonadota</taxon>
        <taxon>Gammaproteobacteria</taxon>
        <taxon>Pseudomonadales</taxon>
        <taxon>Pseudomonadaceae</taxon>
        <taxon>Phytopseudomonas</taxon>
    </lineage>
</organism>
<reference evidence="1 2" key="1">
    <citation type="submission" date="2016-10" db="EMBL/GenBank/DDBJ databases">
        <authorList>
            <person name="de Groot N.N."/>
        </authorList>
    </citation>
    <scope>NUCLEOTIDE SEQUENCE [LARGE SCALE GENOMIC DNA]</scope>
    <source>
        <strain evidence="1 2">LMG 18387</strain>
    </source>
</reference>
<dbReference type="STRING" id="29435.SAMN05216588_105264"/>
<sequence length="320" mass="36415">MKDFQSEFRTSSMFKLAEHFDGLATGRTQTPSRRVCSNFRSSETDPLWRQSHDLIVERSGPLFQHFLASLPCVLEEMCRVNAALERLRRSEVILGGRSGHNFFALDAFDGTQARALSEISGHAFASHTCSPNPGNAPYFHELNTSSAATFDQAPFFTAVDTLLNTPDHNGFDVIYETAAFQFYGPDRKRQIEIAQKVLKQDGILLLLGKTLRSEPERFDKDEARKDELHKAKYFTQEEILWKQQQMLQSMHHGLVPINSLIHEAFIALRNVYVMWNGGNFFELAACRDAGRLRKFVELLGPIRLSEGFVLDRRVGEWISA</sequence>
<dbReference type="RefSeq" id="WP_139207426.1">
    <property type="nucleotide sequence ID" value="NZ_FNDG01000005.1"/>
</dbReference>
<evidence type="ECO:0000313" key="2">
    <source>
        <dbReference type="Proteomes" id="UP000198606"/>
    </source>
</evidence>
<gene>
    <name evidence="1" type="ORF">SAMN05216588_105264</name>
</gene>
<accession>A0A1G8DHN5</accession>
<proteinExistence type="predicted"/>
<evidence type="ECO:0008006" key="3">
    <source>
        <dbReference type="Google" id="ProtNLM"/>
    </source>
</evidence>
<name>A0A1G8DHN5_9GAMM</name>
<dbReference type="Proteomes" id="UP000198606">
    <property type="component" value="Unassembled WGS sequence"/>
</dbReference>
<dbReference type="InterPro" id="IPR029063">
    <property type="entry name" value="SAM-dependent_MTases_sf"/>
</dbReference>
<dbReference type="AlphaFoldDB" id="A0A1G8DHN5"/>
<dbReference type="EMBL" id="FNDG01000005">
    <property type="protein sequence ID" value="SDH57156.1"/>
    <property type="molecule type" value="Genomic_DNA"/>
</dbReference>
<protein>
    <recommendedName>
        <fullName evidence="3">Methyltransferase domain-containing protein</fullName>
    </recommendedName>
</protein>